<sequence>PLHFELHSSISSISEDTWDACHSSSPFLKHSWIRCLEESNCASRSTGWVPQHVSIRIGKQLVGYVPLYIKEHSLGEFVFDQSWAEAAYRNRIDYYPKLLSGIPFTPATGDRILWMPSVDEEATALAGGLDQVDTKLKSLPRSMQSLLESLKGVKDDYIRRTSLQYHWCNRNPNNSNMPYDSFDDYLRAFKSKRRIAIQRERSSVREDQGIRIDTVSGEEIRRHPGLVARMFDIYLATIQKMSFWGRQYLTLEFFELLVRSDFCKHLCFICARHNSTGAELKAEDVFAGTINIVMDGIFYGRYWGCLTEHLIKNLHFEVCYWSAIDFCIKNGLTRMEPGAGGGDYKWARGF</sequence>
<dbReference type="eggNOG" id="ENOG502QRI5">
    <property type="taxonomic scope" value="Eukaryota"/>
</dbReference>
<accession>B7G2I3</accession>
<proteinExistence type="predicted"/>
<evidence type="ECO:0000313" key="1">
    <source>
        <dbReference type="EMBL" id="EEC47308.1"/>
    </source>
</evidence>
<feature type="non-terminal residue" evidence="1">
    <location>
        <position position="1"/>
    </location>
</feature>
<dbReference type="Proteomes" id="UP000000759">
    <property type="component" value="Chromosome 12"/>
</dbReference>
<evidence type="ECO:0000313" key="2">
    <source>
        <dbReference type="Proteomes" id="UP000000759"/>
    </source>
</evidence>
<dbReference type="Gene3D" id="3.40.630.30">
    <property type="match status" value="1"/>
</dbReference>
<dbReference type="SUPFAM" id="SSF55729">
    <property type="entry name" value="Acyl-CoA N-acyltransferases (Nat)"/>
    <property type="match status" value="1"/>
</dbReference>
<dbReference type="AlphaFoldDB" id="B7G2I3"/>
<dbReference type="GeneID" id="7202025"/>
<dbReference type="InParanoid" id="B7G2I3"/>
<reference evidence="1 2" key="1">
    <citation type="journal article" date="2008" name="Nature">
        <title>The Phaeodactylum genome reveals the evolutionary history of diatom genomes.</title>
        <authorList>
            <person name="Bowler C."/>
            <person name="Allen A.E."/>
            <person name="Badger J.H."/>
            <person name="Grimwood J."/>
            <person name="Jabbari K."/>
            <person name="Kuo A."/>
            <person name="Maheswari U."/>
            <person name="Martens C."/>
            <person name="Maumus F."/>
            <person name="Otillar R.P."/>
            <person name="Rayko E."/>
            <person name="Salamov A."/>
            <person name="Vandepoele K."/>
            <person name="Beszteri B."/>
            <person name="Gruber A."/>
            <person name="Heijde M."/>
            <person name="Katinka M."/>
            <person name="Mock T."/>
            <person name="Valentin K."/>
            <person name="Verret F."/>
            <person name="Berges J.A."/>
            <person name="Brownlee C."/>
            <person name="Cadoret J.P."/>
            <person name="Chiovitti A."/>
            <person name="Choi C.J."/>
            <person name="Coesel S."/>
            <person name="De Martino A."/>
            <person name="Detter J.C."/>
            <person name="Durkin C."/>
            <person name="Falciatore A."/>
            <person name="Fournet J."/>
            <person name="Haruta M."/>
            <person name="Huysman M.J."/>
            <person name="Jenkins B.D."/>
            <person name="Jiroutova K."/>
            <person name="Jorgensen R.E."/>
            <person name="Joubert Y."/>
            <person name="Kaplan A."/>
            <person name="Kroger N."/>
            <person name="Kroth P.G."/>
            <person name="La Roche J."/>
            <person name="Lindquist E."/>
            <person name="Lommer M."/>
            <person name="Martin-Jezequel V."/>
            <person name="Lopez P.J."/>
            <person name="Lucas S."/>
            <person name="Mangogna M."/>
            <person name="McGinnis K."/>
            <person name="Medlin L.K."/>
            <person name="Montsant A."/>
            <person name="Oudot-Le Secq M.P."/>
            <person name="Napoli C."/>
            <person name="Obornik M."/>
            <person name="Parker M.S."/>
            <person name="Petit J.L."/>
            <person name="Porcel B.M."/>
            <person name="Poulsen N."/>
            <person name="Robison M."/>
            <person name="Rychlewski L."/>
            <person name="Rynearson T.A."/>
            <person name="Schmutz J."/>
            <person name="Shapiro H."/>
            <person name="Siaut M."/>
            <person name="Stanley M."/>
            <person name="Sussman M.R."/>
            <person name="Taylor A.R."/>
            <person name="Vardi A."/>
            <person name="von Dassow P."/>
            <person name="Vyverman W."/>
            <person name="Willis A."/>
            <person name="Wyrwicz L.S."/>
            <person name="Rokhsar D.S."/>
            <person name="Weissenbach J."/>
            <person name="Armbrust E.V."/>
            <person name="Green B.R."/>
            <person name="Van de Peer Y."/>
            <person name="Grigoriev I.V."/>
        </authorList>
    </citation>
    <scope>NUCLEOTIDE SEQUENCE [LARGE SCALE GENOMIC DNA]</scope>
    <source>
        <strain evidence="1 2">CCAP 1055/1</strain>
    </source>
</reference>
<dbReference type="InterPro" id="IPR007434">
    <property type="entry name" value="FemAB-like"/>
</dbReference>
<keyword evidence="2" id="KW-1185">Reference proteome</keyword>
<dbReference type="PANTHER" id="PTHR47017">
    <property type="entry name" value="ACYL-COA"/>
    <property type="match status" value="1"/>
</dbReference>
<dbReference type="EMBL" id="CM000614">
    <property type="protein sequence ID" value="EEC47308.1"/>
    <property type="molecule type" value="Genomic_DNA"/>
</dbReference>
<name>B7G2I3_PHATC</name>
<dbReference type="PaxDb" id="2850-Phatr13710"/>
<feature type="non-terminal residue" evidence="1">
    <location>
        <position position="350"/>
    </location>
</feature>
<dbReference type="RefSeq" id="XP_002181385.1">
    <property type="nucleotide sequence ID" value="XM_002181349.1"/>
</dbReference>
<gene>
    <name evidence="1" type="ORF">PHATRDRAFT_13710</name>
</gene>
<dbReference type="InterPro" id="IPR016181">
    <property type="entry name" value="Acyl_CoA_acyltransferase"/>
</dbReference>
<dbReference type="PANTHER" id="PTHR47017:SF1">
    <property type="entry name" value="ACYL-COA"/>
    <property type="match status" value="1"/>
</dbReference>
<dbReference type="Pfam" id="PF04339">
    <property type="entry name" value="FemAB_like"/>
    <property type="match status" value="1"/>
</dbReference>
<protein>
    <submittedName>
        <fullName evidence="1">Uncharacterized protein</fullName>
    </submittedName>
</protein>
<organism evidence="1 2">
    <name type="scientific">Phaeodactylum tricornutum (strain CCAP 1055/1)</name>
    <dbReference type="NCBI Taxonomy" id="556484"/>
    <lineage>
        <taxon>Eukaryota</taxon>
        <taxon>Sar</taxon>
        <taxon>Stramenopiles</taxon>
        <taxon>Ochrophyta</taxon>
        <taxon>Bacillariophyta</taxon>
        <taxon>Bacillariophyceae</taxon>
        <taxon>Bacillariophycidae</taxon>
        <taxon>Naviculales</taxon>
        <taxon>Phaeodactylaceae</taxon>
        <taxon>Phaeodactylum</taxon>
    </lineage>
</organism>
<dbReference type="KEGG" id="pti:PHATRDRAFT_13710"/>
<dbReference type="OrthoDB" id="1946at2759"/>
<reference evidence="2" key="2">
    <citation type="submission" date="2008-08" db="EMBL/GenBank/DDBJ databases">
        <authorList>
            <consortium name="Diatom Consortium"/>
            <person name="Grigoriev I."/>
            <person name="Grimwood J."/>
            <person name="Kuo A."/>
            <person name="Otillar R.P."/>
            <person name="Salamov A."/>
            <person name="Detter J.C."/>
            <person name="Lindquist E."/>
            <person name="Shapiro H."/>
            <person name="Lucas S."/>
            <person name="Glavina del Rio T."/>
            <person name="Pitluck S."/>
            <person name="Rokhsar D."/>
            <person name="Bowler C."/>
        </authorList>
    </citation>
    <scope>GENOME REANNOTATION</scope>
    <source>
        <strain evidence="2">CCAP 1055/1</strain>
    </source>
</reference>